<evidence type="ECO:0000313" key="2">
    <source>
        <dbReference type="Proteomes" id="UP001151760"/>
    </source>
</evidence>
<reference evidence="1" key="1">
    <citation type="journal article" date="2022" name="Int. J. Mol. Sci.">
        <title>Draft Genome of Tanacetum Coccineum: Genomic Comparison of Closely Related Tanacetum-Family Plants.</title>
        <authorList>
            <person name="Yamashiro T."/>
            <person name="Shiraishi A."/>
            <person name="Nakayama K."/>
            <person name="Satake H."/>
        </authorList>
    </citation>
    <scope>NUCLEOTIDE SEQUENCE</scope>
</reference>
<comment type="caution">
    <text evidence="1">The sequence shown here is derived from an EMBL/GenBank/DDBJ whole genome shotgun (WGS) entry which is preliminary data.</text>
</comment>
<accession>A0ABQ5B4R6</accession>
<gene>
    <name evidence="1" type="ORF">Tco_0843129</name>
</gene>
<dbReference type="EMBL" id="BQNB010012848">
    <property type="protein sequence ID" value="GJT08667.1"/>
    <property type="molecule type" value="Genomic_DNA"/>
</dbReference>
<sequence>MSKKIVWVRWQKILADEKDGGLGVGCIKAKNMSLLGKWRRRYLNEAGLLWRKVISKIHGSDDGFETIIGSGHKASVWANIIGCCSELNQMGISHSNLMVKKVSSVADRWSLLNGVWQVIWAWRRQPRGRALDELSTLSSLISGLVLDMSREDIWSWSLDESGEMWRYRKKKRKIFKSANKSTFVYSTFGCGWSMTQLGFCLRSVCARVTQALNAVKGQKAEGTSTESIATFLKSRVSENLKSRQVLLIAFVTAGTTCLQQHVLFGYGILVDFHEDGRIGIISEPQSALKTNPRHLLNIEGDSESKSNLTRTSRNVSAELECYWPLSKIAGFATRVRSPASENDSAFWLHVNNNINYGAIIPKIVKSHDETRGWKSIGRVKWDYLTEDMREDGRRRR</sequence>
<keyword evidence="2" id="KW-1185">Reference proteome</keyword>
<protein>
    <submittedName>
        <fullName evidence="1">Uncharacterized protein</fullName>
    </submittedName>
</protein>
<organism evidence="1 2">
    <name type="scientific">Tanacetum coccineum</name>
    <dbReference type="NCBI Taxonomy" id="301880"/>
    <lineage>
        <taxon>Eukaryota</taxon>
        <taxon>Viridiplantae</taxon>
        <taxon>Streptophyta</taxon>
        <taxon>Embryophyta</taxon>
        <taxon>Tracheophyta</taxon>
        <taxon>Spermatophyta</taxon>
        <taxon>Magnoliopsida</taxon>
        <taxon>eudicotyledons</taxon>
        <taxon>Gunneridae</taxon>
        <taxon>Pentapetalae</taxon>
        <taxon>asterids</taxon>
        <taxon>campanulids</taxon>
        <taxon>Asterales</taxon>
        <taxon>Asteraceae</taxon>
        <taxon>Asteroideae</taxon>
        <taxon>Anthemideae</taxon>
        <taxon>Anthemidinae</taxon>
        <taxon>Tanacetum</taxon>
    </lineage>
</organism>
<dbReference type="Proteomes" id="UP001151760">
    <property type="component" value="Unassembled WGS sequence"/>
</dbReference>
<name>A0ABQ5B4R6_9ASTR</name>
<reference evidence="1" key="2">
    <citation type="submission" date="2022-01" db="EMBL/GenBank/DDBJ databases">
        <authorList>
            <person name="Yamashiro T."/>
            <person name="Shiraishi A."/>
            <person name="Satake H."/>
            <person name="Nakayama K."/>
        </authorList>
    </citation>
    <scope>NUCLEOTIDE SEQUENCE</scope>
</reference>
<evidence type="ECO:0000313" key="1">
    <source>
        <dbReference type="EMBL" id="GJT08667.1"/>
    </source>
</evidence>
<proteinExistence type="predicted"/>